<keyword evidence="3 5" id="KW-1133">Transmembrane helix</keyword>
<keyword evidence="4 5" id="KW-0472">Membrane</keyword>
<proteinExistence type="predicted"/>
<evidence type="ECO:0000256" key="2">
    <source>
        <dbReference type="ARBA" id="ARBA00022692"/>
    </source>
</evidence>
<dbReference type="PANTHER" id="PTHR42718:SF1">
    <property type="entry name" value="LOW AFFINITY AMMONIUM TRANSPORTER"/>
    <property type="match status" value="1"/>
</dbReference>
<evidence type="ECO:0000256" key="1">
    <source>
        <dbReference type="ARBA" id="ARBA00004141"/>
    </source>
</evidence>
<reference evidence="6" key="2">
    <citation type="journal article" date="2023" name="IMA Fungus">
        <title>Comparative genomic study of the Penicillium genus elucidates a diverse pangenome and 15 lateral gene transfer events.</title>
        <authorList>
            <person name="Petersen C."/>
            <person name="Sorensen T."/>
            <person name="Nielsen M.R."/>
            <person name="Sondergaard T.E."/>
            <person name="Sorensen J.L."/>
            <person name="Fitzpatrick D.A."/>
            <person name="Frisvad J.C."/>
            <person name="Nielsen K.L."/>
        </authorList>
    </citation>
    <scope>NUCLEOTIDE SEQUENCE</scope>
    <source>
        <strain evidence="6">IBT 16125</strain>
    </source>
</reference>
<dbReference type="Gene3D" id="1.20.1250.20">
    <property type="entry name" value="MFS general substrate transporter like domains"/>
    <property type="match status" value="1"/>
</dbReference>
<dbReference type="PANTHER" id="PTHR42718">
    <property type="entry name" value="MAJOR FACILITATOR SUPERFAMILY MULTIDRUG TRANSPORTER MFSC"/>
    <property type="match status" value="1"/>
</dbReference>
<keyword evidence="7" id="KW-1185">Reference proteome</keyword>
<evidence type="ECO:0000256" key="4">
    <source>
        <dbReference type="ARBA" id="ARBA00023136"/>
    </source>
</evidence>
<feature type="transmembrane region" description="Helical" evidence="5">
    <location>
        <begin position="82"/>
        <end position="102"/>
    </location>
</feature>
<evidence type="ECO:0000313" key="7">
    <source>
        <dbReference type="Proteomes" id="UP001213681"/>
    </source>
</evidence>
<evidence type="ECO:0000256" key="3">
    <source>
        <dbReference type="ARBA" id="ARBA00022989"/>
    </source>
</evidence>
<feature type="transmembrane region" description="Helical" evidence="5">
    <location>
        <begin position="25"/>
        <end position="46"/>
    </location>
</feature>
<keyword evidence="2 5" id="KW-0812">Transmembrane</keyword>
<reference evidence="6" key="1">
    <citation type="submission" date="2022-12" db="EMBL/GenBank/DDBJ databases">
        <authorList>
            <person name="Petersen C."/>
        </authorList>
    </citation>
    <scope>NUCLEOTIDE SEQUENCE</scope>
    <source>
        <strain evidence="6">IBT 16125</strain>
    </source>
</reference>
<gene>
    <name evidence="6" type="ORF">N7458_000156</name>
</gene>
<protein>
    <submittedName>
        <fullName evidence="6">MFS general substrate transporter</fullName>
    </submittedName>
</protein>
<dbReference type="InterPro" id="IPR036259">
    <property type="entry name" value="MFS_trans_sf"/>
</dbReference>
<dbReference type="Proteomes" id="UP001213681">
    <property type="component" value="Unassembled WGS sequence"/>
</dbReference>
<dbReference type="EMBL" id="JAPVEA010000001">
    <property type="protein sequence ID" value="KAJ5464470.1"/>
    <property type="molecule type" value="Genomic_DNA"/>
</dbReference>
<feature type="transmembrane region" description="Helical" evidence="5">
    <location>
        <begin position="144"/>
        <end position="165"/>
    </location>
</feature>
<dbReference type="GeneID" id="81593793"/>
<comment type="caution">
    <text evidence="6">The sequence shown here is derived from an EMBL/GenBank/DDBJ whole genome shotgun (WGS) entry which is preliminary data.</text>
</comment>
<feature type="transmembrane region" description="Helical" evidence="5">
    <location>
        <begin position="215"/>
        <end position="232"/>
    </location>
</feature>
<comment type="subcellular location">
    <subcellularLocation>
        <location evidence="1">Membrane</location>
        <topology evidence="1">Multi-pass membrane protein</topology>
    </subcellularLocation>
</comment>
<dbReference type="SUPFAM" id="SSF103473">
    <property type="entry name" value="MFS general substrate transporter"/>
    <property type="match status" value="1"/>
</dbReference>
<evidence type="ECO:0000256" key="5">
    <source>
        <dbReference type="SAM" id="Phobius"/>
    </source>
</evidence>
<dbReference type="AlphaFoldDB" id="A0AAD6G7J9"/>
<dbReference type="GO" id="GO:0016020">
    <property type="term" value="C:membrane"/>
    <property type="evidence" value="ECO:0007669"/>
    <property type="project" value="UniProtKB-SubCell"/>
</dbReference>
<name>A0AAD6G7J9_9EURO</name>
<organism evidence="6 7">
    <name type="scientific">Penicillium daleae</name>
    <dbReference type="NCBI Taxonomy" id="63821"/>
    <lineage>
        <taxon>Eukaryota</taxon>
        <taxon>Fungi</taxon>
        <taxon>Dikarya</taxon>
        <taxon>Ascomycota</taxon>
        <taxon>Pezizomycotina</taxon>
        <taxon>Eurotiomycetes</taxon>
        <taxon>Eurotiomycetidae</taxon>
        <taxon>Eurotiales</taxon>
        <taxon>Aspergillaceae</taxon>
        <taxon>Penicillium</taxon>
    </lineage>
</organism>
<feature type="transmembrane region" description="Helical" evidence="5">
    <location>
        <begin position="177"/>
        <end position="195"/>
    </location>
</feature>
<dbReference type="RefSeq" id="XP_056771317.1">
    <property type="nucleotide sequence ID" value="XM_056903550.1"/>
</dbReference>
<sequence>MPRYTLVDTVKSTISPSKSLWREGLFIATVCIAQFMTQAGLAIAIVPGQIIGRSFNSTSPVSTVGTFILVAGRLGDMYGHRLLFIVGFLWVGLWSLLAGFNVWSSPIFFDCCRAFQGIGPAMLLPNAVAIFGQTHIHPVAERSLFLAFLVRLHLAVLSLAVFSPQFLHISSGGHGDIGVMGIVCFVLAGIGFLVIPTSSRCKTDDHVNLTERLDLLGAAVGISALVLVNFAWNQAPLVG</sequence>
<feature type="transmembrane region" description="Helical" evidence="5">
    <location>
        <begin position="114"/>
        <end position="132"/>
    </location>
</feature>
<accession>A0AAD6G7J9</accession>
<evidence type="ECO:0000313" key="6">
    <source>
        <dbReference type="EMBL" id="KAJ5464470.1"/>
    </source>
</evidence>